<keyword evidence="3" id="KW-1185">Reference proteome</keyword>
<evidence type="ECO:0000313" key="2">
    <source>
        <dbReference type="EMBL" id="MDN4175579.1"/>
    </source>
</evidence>
<accession>A0ABT8FLM8</accession>
<dbReference type="InterPro" id="IPR006935">
    <property type="entry name" value="Helicase/UvrB_N"/>
</dbReference>
<dbReference type="RefSeq" id="WP_300954944.1">
    <property type="nucleotide sequence ID" value="NZ_JAUHJQ010000016.1"/>
</dbReference>
<gene>
    <name evidence="2" type="ORF">QWY28_21630</name>
</gene>
<dbReference type="Pfam" id="PF04851">
    <property type="entry name" value="ResIII"/>
    <property type="match status" value="1"/>
</dbReference>
<feature type="domain" description="Helicase ATP-binding" evidence="1">
    <location>
        <begin position="28"/>
        <end position="223"/>
    </location>
</feature>
<name>A0ABT8FLM8_9ACTN</name>
<organism evidence="2 3">
    <name type="scientific">Nocardioides oceani</name>
    <dbReference type="NCBI Taxonomy" id="3058369"/>
    <lineage>
        <taxon>Bacteria</taxon>
        <taxon>Bacillati</taxon>
        <taxon>Actinomycetota</taxon>
        <taxon>Actinomycetes</taxon>
        <taxon>Propionibacteriales</taxon>
        <taxon>Nocardioidaceae</taxon>
        <taxon>Nocardioides</taxon>
    </lineage>
</organism>
<dbReference type="GO" id="GO:0004386">
    <property type="term" value="F:helicase activity"/>
    <property type="evidence" value="ECO:0007669"/>
    <property type="project" value="UniProtKB-KW"/>
</dbReference>
<keyword evidence="2" id="KW-0547">Nucleotide-binding</keyword>
<comment type="caution">
    <text evidence="2">The sequence shown here is derived from an EMBL/GenBank/DDBJ whole genome shotgun (WGS) entry which is preliminary data.</text>
</comment>
<dbReference type="InterPro" id="IPR050742">
    <property type="entry name" value="Helicase_Restrict-Modif_Enz"/>
</dbReference>
<dbReference type="SUPFAM" id="SSF52540">
    <property type="entry name" value="P-loop containing nucleoside triphosphate hydrolases"/>
    <property type="match status" value="2"/>
</dbReference>
<dbReference type="Proteomes" id="UP001168620">
    <property type="component" value="Unassembled WGS sequence"/>
</dbReference>
<reference evidence="2" key="1">
    <citation type="submission" date="2023-06" db="EMBL/GenBank/DDBJ databases">
        <title>Draft genome sequence of Nocardioides sp. SOB77.</title>
        <authorList>
            <person name="Zhang G."/>
        </authorList>
    </citation>
    <scope>NUCLEOTIDE SEQUENCE</scope>
    <source>
        <strain evidence="2">SOB77</strain>
    </source>
</reference>
<dbReference type="InterPro" id="IPR014001">
    <property type="entry name" value="Helicase_ATP-bd"/>
</dbReference>
<keyword evidence="2" id="KW-0347">Helicase</keyword>
<keyword evidence="2" id="KW-0067">ATP-binding</keyword>
<dbReference type="PANTHER" id="PTHR47396:SF1">
    <property type="entry name" value="ATP-DEPENDENT HELICASE IRC3-RELATED"/>
    <property type="match status" value="1"/>
</dbReference>
<dbReference type="Gene3D" id="3.40.50.300">
    <property type="entry name" value="P-loop containing nucleotide triphosphate hydrolases"/>
    <property type="match status" value="2"/>
</dbReference>
<proteinExistence type="predicted"/>
<evidence type="ECO:0000313" key="3">
    <source>
        <dbReference type="Proteomes" id="UP001168620"/>
    </source>
</evidence>
<dbReference type="InterPro" id="IPR027417">
    <property type="entry name" value="P-loop_NTPase"/>
</dbReference>
<dbReference type="PROSITE" id="PS51192">
    <property type="entry name" value="HELICASE_ATP_BIND_1"/>
    <property type="match status" value="1"/>
</dbReference>
<dbReference type="PANTHER" id="PTHR47396">
    <property type="entry name" value="TYPE I RESTRICTION ENZYME ECOKI R PROTEIN"/>
    <property type="match status" value="1"/>
</dbReference>
<protein>
    <submittedName>
        <fullName evidence="2">DEAD/DEAH box helicase family protein</fullName>
    </submittedName>
</protein>
<evidence type="ECO:0000259" key="1">
    <source>
        <dbReference type="PROSITE" id="PS51192"/>
    </source>
</evidence>
<dbReference type="EMBL" id="JAUHJQ010000016">
    <property type="protein sequence ID" value="MDN4175579.1"/>
    <property type="molecule type" value="Genomic_DNA"/>
</dbReference>
<sequence>MRYTLKDYQFVAANDICRALRRAGRDYDEDRNELWSIALSAPTGAGKTVIAAAVIETLFDGNDRFAADPEARVLWVTDDPALNVQTMRNMTQASTTLGPSRLVTIDSAFDQETFDANRVYFLNIQKLARTNPLTRGNTESRTYSLWQTIARTIETVGSHFYIVIDEAHRGMRAESDRPTIVSRIINGQEGINPPAPIVWGISATPERFNQAIARWASRSNNKMVPVPIEDVRASGLLKDKVILDNPRRGQVDGDTTLIRAGVEQTLEFERAWAAYAAEQGEPAVKPALVLQVPNRPSDAEMSEYLDAIFSEWSGLRDSNVVNTFGEHTALTIGGRVIPYMAPHEVQDDQSIRVVLCKDAISTGWDCPRAEVLVSLRRAEEYTYIAQMIGRMVRTPLARRIATNETLNDVHCYLPRFNRAQVDAITTRFREGSNDEPPVELVADPVILERSADVPATVYDLLGSLPTYVVPGRIYRSQVSRLFTMATLLAGDNIVEDAVSQARIHMNGVLRAQRQRLEADGSFQSGMARLRQLKIERSYVLLAADSLDDLPESTDYEVSRDDNNVDDLFRVAKRKLPEGVAINYWNELVRDQPDDDFDAAEAKAATAVLALHPDVIEAVESAADQLVRTWLRTHQRSINRLPDARKLAYEPVRRETRQPEMTELVVPTSRTVPDRDQRWPKHVLSASDGTFPSTHRGWEQKVLDKELADPELVGWYRNPTGGTAALRLPYRGERFDRSMYPDFIFFHRVSESSIRPSIIDPHGYHLTDAVVKLRGLADYAAEHGSHYDRIEAVAEIDDRLMSLDLLSSDIRDRVAAVAEDGVKTLYTEHGGNYD</sequence>
<keyword evidence="2" id="KW-0378">Hydrolase</keyword>